<gene>
    <name evidence="2" type="ORF">NDU88_002086</name>
</gene>
<reference evidence="2" key="1">
    <citation type="journal article" date="2022" name="bioRxiv">
        <title>Sequencing and chromosome-scale assembly of the giantPleurodeles waltlgenome.</title>
        <authorList>
            <person name="Brown T."/>
            <person name="Elewa A."/>
            <person name="Iarovenko S."/>
            <person name="Subramanian E."/>
            <person name="Araus A.J."/>
            <person name="Petzold A."/>
            <person name="Susuki M."/>
            <person name="Suzuki K.-i.T."/>
            <person name="Hayashi T."/>
            <person name="Toyoda A."/>
            <person name="Oliveira C."/>
            <person name="Osipova E."/>
            <person name="Leigh N.D."/>
            <person name="Simon A."/>
            <person name="Yun M.H."/>
        </authorList>
    </citation>
    <scope>NUCLEOTIDE SEQUENCE</scope>
    <source>
        <strain evidence="2">20211129_DDA</strain>
        <tissue evidence="2">Liver</tissue>
    </source>
</reference>
<comment type="caution">
    <text evidence="2">The sequence shown here is derived from an EMBL/GenBank/DDBJ whole genome shotgun (WGS) entry which is preliminary data.</text>
</comment>
<evidence type="ECO:0000313" key="3">
    <source>
        <dbReference type="Proteomes" id="UP001066276"/>
    </source>
</evidence>
<organism evidence="2 3">
    <name type="scientific">Pleurodeles waltl</name>
    <name type="common">Iberian ribbed newt</name>
    <dbReference type="NCBI Taxonomy" id="8319"/>
    <lineage>
        <taxon>Eukaryota</taxon>
        <taxon>Metazoa</taxon>
        <taxon>Chordata</taxon>
        <taxon>Craniata</taxon>
        <taxon>Vertebrata</taxon>
        <taxon>Euteleostomi</taxon>
        <taxon>Amphibia</taxon>
        <taxon>Batrachia</taxon>
        <taxon>Caudata</taxon>
        <taxon>Salamandroidea</taxon>
        <taxon>Salamandridae</taxon>
        <taxon>Pleurodelinae</taxon>
        <taxon>Pleurodeles</taxon>
    </lineage>
</organism>
<sequence length="80" mass="9207">MARTWLDITFPDFNKPSGEAWEHPRPQRRRHRLWPRQARALERAGGRLPSSQQALMGRLEVLRSASQLRNGVSQDSAETS</sequence>
<keyword evidence="3" id="KW-1185">Reference proteome</keyword>
<accession>A0AAV7MMU3</accession>
<dbReference type="AlphaFoldDB" id="A0AAV7MMU3"/>
<proteinExistence type="predicted"/>
<evidence type="ECO:0000313" key="2">
    <source>
        <dbReference type="EMBL" id="KAJ1104677.1"/>
    </source>
</evidence>
<evidence type="ECO:0000256" key="1">
    <source>
        <dbReference type="SAM" id="MobiDB-lite"/>
    </source>
</evidence>
<protein>
    <submittedName>
        <fullName evidence="2">Uncharacterized protein</fullName>
    </submittedName>
</protein>
<name>A0AAV7MMU3_PLEWA</name>
<dbReference type="EMBL" id="JANPWB010000013">
    <property type="protein sequence ID" value="KAJ1104677.1"/>
    <property type="molecule type" value="Genomic_DNA"/>
</dbReference>
<feature type="region of interest" description="Disordered" evidence="1">
    <location>
        <begin position="1"/>
        <end position="31"/>
    </location>
</feature>
<dbReference type="Proteomes" id="UP001066276">
    <property type="component" value="Chromosome 9"/>
</dbReference>